<dbReference type="PANTHER" id="PTHR23403:SF1">
    <property type="entry name" value="TREHALASE"/>
    <property type="match status" value="1"/>
</dbReference>
<reference evidence="3" key="1">
    <citation type="submission" date="2017-02" db="EMBL/GenBank/DDBJ databases">
        <authorList>
            <person name="Varghese N."/>
            <person name="Submissions S."/>
        </authorList>
    </citation>
    <scope>NUCLEOTIDE SEQUENCE [LARGE SCALE GENOMIC DNA]</scope>
    <source>
        <strain evidence="3">DSM 24091</strain>
    </source>
</reference>
<dbReference type="InterPro" id="IPR008928">
    <property type="entry name" value="6-hairpin_glycosidase_sf"/>
</dbReference>
<dbReference type="RefSeq" id="WP_079644183.1">
    <property type="nucleotide sequence ID" value="NZ_FUZF01000014.1"/>
</dbReference>
<dbReference type="GO" id="GO:0016853">
    <property type="term" value="F:isomerase activity"/>
    <property type="evidence" value="ECO:0007669"/>
    <property type="project" value="UniProtKB-KW"/>
</dbReference>
<dbReference type="Gene3D" id="2.70.98.50">
    <property type="entry name" value="putative glycoside hydrolase family protein from bacillus halodurans"/>
    <property type="match status" value="1"/>
</dbReference>
<keyword evidence="2" id="KW-0413">Isomerase</keyword>
<dbReference type="Gene3D" id="1.50.10.10">
    <property type="match status" value="1"/>
</dbReference>
<feature type="domain" description="Mannosylglycerate hydrolase MGH1-like glycoside hydrolase" evidence="1">
    <location>
        <begin position="305"/>
        <end position="624"/>
    </location>
</feature>
<protein>
    <submittedName>
        <fullName evidence="2">Putative isomerase</fullName>
    </submittedName>
</protein>
<dbReference type="AlphaFoldDB" id="A0A1T5F456"/>
<dbReference type="InterPro" id="IPR054491">
    <property type="entry name" value="MGH1-like_GH"/>
</dbReference>
<organism evidence="2 3">
    <name type="scientific">Sphingobacterium nematocida</name>
    <dbReference type="NCBI Taxonomy" id="1513896"/>
    <lineage>
        <taxon>Bacteria</taxon>
        <taxon>Pseudomonadati</taxon>
        <taxon>Bacteroidota</taxon>
        <taxon>Sphingobacteriia</taxon>
        <taxon>Sphingobacteriales</taxon>
        <taxon>Sphingobacteriaceae</taxon>
        <taxon>Sphingobacterium</taxon>
    </lineage>
</organism>
<dbReference type="GO" id="GO:0004555">
    <property type="term" value="F:alpha,alpha-trehalase activity"/>
    <property type="evidence" value="ECO:0007669"/>
    <property type="project" value="InterPro"/>
</dbReference>
<dbReference type="PANTHER" id="PTHR23403">
    <property type="entry name" value="TREHALASE"/>
    <property type="match status" value="1"/>
</dbReference>
<dbReference type="STRING" id="1513896.SAMN05660841_03001"/>
<evidence type="ECO:0000259" key="1">
    <source>
        <dbReference type="Pfam" id="PF22422"/>
    </source>
</evidence>
<dbReference type="PROSITE" id="PS51257">
    <property type="entry name" value="PROKAR_LIPOPROTEIN"/>
    <property type="match status" value="1"/>
</dbReference>
<dbReference type="SUPFAM" id="SSF48208">
    <property type="entry name" value="Six-hairpin glycosidases"/>
    <property type="match status" value="1"/>
</dbReference>
<dbReference type="EMBL" id="FUZF01000014">
    <property type="protein sequence ID" value="SKB90871.1"/>
    <property type="molecule type" value="Genomic_DNA"/>
</dbReference>
<name>A0A1T5F456_9SPHI</name>
<proteinExistence type="predicted"/>
<gene>
    <name evidence="2" type="ORF">SAMN05660841_03001</name>
</gene>
<dbReference type="InterPro" id="IPR001661">
    <property type="entry name" value="Glyco_hydro_37"/>
</dbReference>
<keyword evidence="3" id="KW-1185">Reference proteome</keyword>
<dbReference type="Proteomes" id="UP000190150">
    <property type="component" value="Unassembled WGS sequence"/>
</dbReference>
<dbReference type="Pfam" id="PF22422">
    <property type="entry name" value="MGH1-like_GH"/>
    <property type="match status" value="1"/>
</dbReference>
<dbReference type="GO" id="GO:0005993">
    <property type="term" value="P:trehalose catabolic process"/>
    <property type="evidence" value="ECO:0007669"/>
    <property type="project" value="TreeGrafter"/>
</dbReference>
<accession>A0A1T5F456</accession>
<sequence length="638" mass="72993">MQKNFTLVVTIIVLILIVACSGKRQDTVQTAFDMDSYANLFDMRQDPLSLARKTNPFYTDMGAWLGFGIPTDKEVAGFCGPYDLASRTWWSPVIVEVLSEEPKDNLALQRLGRDTVISYVDRLWMRSTYANGQIEQTLRSISASASLLLIENRSDRPFWISGELSKGSWKQEGMHLWTEQESGEVLMLSFAEGTELEVSGARYKAHLTGAEHVIAITHTVKDFNLRSATAVGKTIIQDSKELIKTQTSRWENYLKPNFRDELSSEAHRVMVKSVVTLMSNWRSAREGIKHDGVVPSHVADYFVGLWAWDSWKHAAALAHLDLQLAKNQVRAMFDFQDSAGMVADCIYPDSTENNYRDSKPPLAAWAVDAIYEVDKDKTFVAEMYDKLLHYHRWWYRYRDHDNNGFCEYGATDGTLEAAKWESGMDNAIRFDDAKMLQNSTRAWSMDQESVELNAYLQLEKQYLKKFATLLGRAFDDNQQDVVSPFFDKSRGYFFDRKLGGSWIEHFGPEGWAPLWTGLASKEQVMQVVKVMTDTSKFSTFIPFPTAAISEAKFMDRGYWRGPIWLDQVYFAISGLRRYGYADLADSYTAQVFDRLEGLKEQGAIHENYEARTGKRLKAPHFSWSAAHLFLLYKELKTP</sequence>
<evidence type="ECO:0000313" key="3">
    <source>
        <dbReference type="Proteomes" id="UP000190150"/>
    </source>
</evidence>
<dbReference type="OrthoDB" id="9781878at2"/>
<evidence type="ECO:0000313" key="2">
    <source>
        <dbReference type="EMBL" id="SKB90871.1"/>
    </source>
</evidence>
<dbReference type="InterPro" id="IPR012341">
    <property type="entry name" value="6hp_glycosidase-like_sf"/>
</dbReference>